<accession>A0A223EJ80</accession>
<dbReference type="Pfam" id="PF03473">
    <property type="entry name" value="MOSC"/>
    <property type="match status" value="1"/>
</dbReference>
<dbReference type="OrthoDB" id="9789048at2"/>
<dbReference type="AlphaFoldDB" id="A0A223EJ80"/>
<dbReference type="GeneID" id="56474299"/>
<feature type="domain" description="MOSC" evidence="1">
    <location>
        <begin position="29"/>
        <end position="177"/>
    </location>
</feature>
<reference evidence="2 3" key="1">
    <citation type="submission" date="2016-10" db="EMBL/GenBank/DDBJ databases">
        <title>The whole genome sequencing and assembly of Bacillus simplex DSM 1321 strain.</title>
        <authorList>
            <person name="Park M.-K."/>
            <person name="Lee Y.-J."/>
            <person name="Yi H."/>
            <person name="Bahn Y.-S."/>
            <person name="Kim J.F."/>
            <person name="Lee D.-W."/>
        </authorList>
    </citation>
    <scope>NUCLEOTIDE SEQUENCE [LARGE SCALE GENOMIC DNA]</scope>
    <source>
        <strain evidence="2 3">DSM 1321</strain>
    </source>
</reference>
<protein>
    <submittedName>
        <fullName evidence="2">MOSC domain-containing protein</fullName>
    </submittedName>
</protein>
<gene>
    <name evidence="2" type="ORF">BS1321_16180</name>
</gene>
<dbReference type="Proteomes" id="UP000214618">
    <property type="component" value="Chromosome"/>
</dbReference>
<name>A0A223EJ80_9BACI</name>
<evidence type="ECO:0000313" key="3">
    <source>
        <dbReference type="Proteomes" id="UP000214618"/>
    </source>
</evidence>
<dbReference type="PANTHER" id="PTHR36930:SF1">
    <property type="entry name" value="MOSC DOMAIN-CONTAINING PROTEIN"/>
    <property type="match status" value="1"/>
</dbReference>
<dbReference type="RefSeq" id="WP_063236378.1">
    <property type="nucleotide sequence ID" value="NZ_BCVO01000048.1"/>
</dbReference>
<dbReference type="PROSITE" id="PS51340">
    <property type="entry name" value="MOSC"/>
    <property type="match status" value="1"/>
</dbReference>
<dbReference type="InterPro" id="IPR011037">
    <property type="entry name" value="Pyrv_Knase-like_insert_dom_sf"/>
</dbReference>
<dbReference type="GO" id="GO:0030151">
    <property type="term" value="F:molybdenum ion binding"/>
    <property type="evidence" value="ECO:0007669"/>
    <property type="project" value="InterPro"/>
</dbReference>
<sequence length="189" mass="20631">MKMNEEKIGSASGVVIAVSKSDKHTFSKENCNSIKLLKGLGVEGDAHLGKTVKHRSRVAANPNKPNLRQVHLIHSELLDELKDRFNVTAGQMGENITTKGIDLLGLPRDSLLYIGDTAVIKVTGLRNPCVQIDQFKSGLMNAVLDRDKHGNLIRKAGIMSIVLESGEVHPGDLVRIQLPPLPHSPLERV</sequence>
<dbReference type="Gene3D" id="2.40.33.20">
    <property type="entry name" value="PK beta-barrel domain-like"/>
    <property type="match status" value="1"/>
</dbReference>
<dbReference type="EMBL" id="CP017704">
    <property type="protein sequence ID" value="ASS95312.1"/>
    <property type="molecule type" value="Genomic_DNA"/>
</dbReference>
<dbReference type="SUPFAM" id="SSF50800">
    <property type="entry name" value="PK beta-barrel domain-like"/>
    <property type="match status" value="1"/>
</dbReference>
<dbReference type="GO" id="GO:0030170">
    <property type="term" value="F:pyridoxal phosphate binding"/>
    <property type="evidence" value="ECO:0007669"/>
    <property type="project" value="InterPro"/>
</dbReference>
<dbReference type="InterPro" id="IPR005302">
    <property type="entry name" value="MoCF_Sase_C"/>
</dbReference>
<dbReference type="PANTHER" id="PTHR36930">
    <property type="entry name" value="METAL-SULFUR CLUSTER BIOSYNTHESIS PROTEINS YUAD-RELATED"/>
    <property type="match status" value="1"/>
</dbReference>
<dbReference type="GO" id="GO:0003824">
    <property type="term" value="F:catalytic activity"/>
    <property type="evidence" value="ECO:0007669"/>
    <property type="project" value="InterPro"/>
</dbReference>
<proteinExistence type="predicted"/>
<evidence type="ECO:0000259" key="1">
    <source>
        <dbReference type="PROSITE" id="PS51340"/>
    </source>
</evidence>
<organism evidence="2 3">
    <name type="scientific">Peribacillus simplex NBRC 15720 = DSM 1321</name>
    <dbReference type="NCBI Taxonomy" id="1349754"/>
    <lineage>
        <taxon>Bacteria</taxon>
        <taxon>Bacillati</taxon>
        <taxon>Bacillota</taxon>
        <taxon>Bacilli</taxon>
        <taxon>Bacillales</taxon>
        <taxon>Bacillaceae</taxon>
        <taxon>Peribacillus</taxon>
    </lineage>
</organism>
<evidence type="ECO:0000313" key="2">
    <source>
        <dbReference type="EMBL" id="ASS95312.1"/>
    </source>
</evidence>
<dbReference type="InterPro" id="IPR052716">
    <property type="entry name" value="MOSC_domain"/>
</dbReference>